<sequence>MRTYPFAVSLNSTIQVSTTADGYALSPANPDPGQSIAPSMVTLPAITGMGDALAHLQAGTATLQQLTQTLSEQEGAEAREQLAATLQQMGDRGWLQYAVLPLAIAEPMVESAELDLNSPHWTQAKVSLSRFAYQRSHAGGMVLESPLSKFRVKLLDWRSSAILAQLAQPQPLGWVTPPPPNRGRNRLSILKFIMGDRVSHRRSRSPRTETVGIP</sequence>
<keyword evidence="3" id="KW-1185">Reference proteome</keyword>
<evidence type="ECO:0000313" key="3">
    <source>
        <dbReference type="Proteomes" id="UP001526426"/>
    </source>
</evidence>
<dbReference type="InterPro" id="IPR054488">
    <property type="entry name" value="ThcOx_dom2"/>
</dbReference>
<dbReference type="Proteomes" id="UP001526426">
    <property type="component" value="Unassembled WGS sequence"/>
</dbReference>
<dbReference type="EMBL" id="JAIHOM010000016">
    <property type="protein sequence ID" value="MCW6035569.1"/>
    <property type="molecule type" value="Genomic_DNA"/>
</dbReference>
<proteinExistence type="predicted"/>
<name>A0ABT3L257_9CYAN</name>
<evidence type="ECO:0000259" key="1">
    <source>
        <dbReference type="Pfam" id="PF22767"/>
    </source>
</evidence>
<comment type="caution">
    <text evidence="2">The sequence shown here is derived from an EMBL/GenBank/DDBJ whole genome shotgun (WGS) entry which is preliminary data.</text>
</comment>
<reference evidence="2 3" key="1">
    <citation type="submission" date="2021-08" db="EMBL/GenBank/DDBJ databases">
        <title>Draft genome sequence of Spirulina subsalsa with high tolerance to salinity and hype-accumulation of phycocyanin.</title>
        <authorList>
            <person name="Pei H."/>
            <person name="Jiang L."/>
        </authorList>
    </citation>
    <scope>NUCLEOTIDE SEQUENCE [LARGE SCALE GENOMIC DNA]</scope>
    <source>
        <strain evidence="2 3">FACHB-351</strain>
    </source>
</reference>
<gene>
    <name evidence="2" type="ORF">K4A83_04675</name>
</gene>
<dbReference type="Pfam" id="PF22767">
    <property type="entry name" value="ThcOx"/>
    <property type="match status" value="1"/>
</dbReference>
<accession>A0ABT3L257</accession>
<protein>
    <recommendedName>
        <fullName evidence="1">Cyanobactin oxidase ThcOx second domain-containing protein</fullName>
    </recommendedName>
</protein>
<evidence type="ECO:0000313" key="2">
    <source>
        <dbReference type="EMBL" id="MCW6035569.1"/>
    </source>
</evidence>
<organism evidence="2 3">
    <name type="scientific">Spirulina subsalsa FACHB-351</name>
    <dbReference type="NCBI Taxonomy" id="234711"/>
    <lineage>
        <taxon>Bacteria</taxon>
        <taxon>Bacillati</taxon>
        <taxon>Cyanobacteriota</taxon>
        <taxon>Cyanophyceae</taxon>
        <taxon>Spirulinales</taxon>
        <taxon>Spirulinaceae</taxon>
        <taxon>Spirulina</taxon>
    </lineage>
</organism>
<feature type="domain" description="Cyanobactin oxidase ThcOx second" evidence="1">
    <location>
        <begin position="127"/>
        <end position="171"/>
    </location>
</feature>